<dbReference type="AlphaFoldDB" id="A0A1H2TLN8"/>
<organism evidence="1 2">
    <name type="scientific">Haloarcula vallismortis</name>
    <name type="common">Halobacterium vallismortis</name>
    <dbReference type="NCBI Taxonomy" id="28442"/>
    <lineage>
        <taxon>Archaea</taxon>
        <taxon>Methanobacteriati</taxon>
        <taxon>Methanobacteriota</taxon>
        <taxon>Stenosarchaea group</taxon>
        <taxon>Halobacteria</taxon>
        <taxon>Halobacteriales</taxon>
        <taxon>Haloarculaceae</taxon>
        <taxon>Haloarcula</taxon>
    </lineage>
</organism>
<sequence>MSDGEALEELAAAMYHLQMAEAEAETESIQNMLKNSLDDLDMQAQEILMILGEKEYQSGEIHDGSS</sequence>
<gene>
    <name evidence="1" type="ORF">SAMN05443574_103246</name>
</gene>
<name>A0A1H2TLN8_HALVA</name>
<evidence type="ECO:0000313" key="1">
    <source>
        <dbReference type="EMBL" id="SDW44174.1"/>
    </source>
</evidence>
<evidence type="ECO:0000313" key="2">
    <source>
        <dbReference type="Proteomes" id="UP000182573"/>
    </source>
</evidence>
<dbReference type="STRING" id="28442.SAMN05443574_103246"/>
<proteinExistence type="predicted"/>
<accession>A0A1H2TLN8</accession>
<dbReference type="RefSeq" id="WP_004515112.1">
    <property type="nucleotide sequence ID" value="NZ_FNOF01000003.1"/>
</dbReference>
<protein>
    <submittedName>
        <fullName evidence="1">Uncharacterized protein</fullName>
    </submittedName>
</protein>
<dbReference type="Proteomes" id="UP000182573">
    <property type="component" value="Unassembled WGS sequence"/>
</dbReference>
<reference evidence="1 2" key="1">
    <citation type="submission" date="2016-10" db="EMBL/GenBank/DDBJ databases">
        <authorList>
            <person name="de Groot N.N."/>
        </authorList>
    </citation>
    <scope>NUCLEOTIDE SEQUENCE [LARGE SCALE GENOMIC DNA]</scope>
    <source>
        <strain evidence="1 2">DSM 3756</strain>
    </source>
</reference>
<dbReference type="EMBL" id="FNOF01000003">
    <property type="protein sequence ID" value="SDW44174.1"/>
    <property type="molecule type" value="Genomic_DNA"/>
</dbReference>